<keyword evidence="4" id="KW-0325">Glycoprotein</keyword>
<evidence type="ECO:0000256" key="1">
    <source>
        <dbReference type="ARBA" id="ARBA00005964"/>
    </source>
</evidence>
<dbReference type="Pfam" id="PF00135">
    <property type="entry name" value="COesterase"/>
    <property type="match status" value="1"/>
</dbReference>
<dbReference type="EMBL" id="EU783911">
    <property type="protein sequence ID" value="ACI42852.1"/>
    <property type="molecule type" value="mRNA"/>
</dbReference>
<dbReference type="InterPro" id="IPR029058">
    <property type="entry name" value="AB_hydrolase_fold"/>
</dbReference>
<dbReference type="ESTHER" id="trica-q5wm43">
    <property type="family name" value="Carb_B_Arthropoda"/>
</dbReference>
<dbReference type="InterPro" id="IPR002018">
    <property type="entry name" value="CarbesteraseB"/>
</dbReference>
<evidence type="ECO:0000256" key="4">
    <source>
        <dbReference type="ARBA" id="ARBA00023180"/>
    </source>
</evidence>
<protein>
    <submittedName>
        <fullName evidence="6">Carboxylesterase</fullName>
    </submittedName>
</protein>
<evidence type="ECO:0000256" key="3">
    <source>
        <dbReference type="ARBA" id="ARBA00022801"/>
    </source>
</evidence>
<dbReference type="InterPro" id="IPR019819">
    <property type="entry name" value="Carboxylesterase_B_CS"/>
</dbReference>
<feature type="domain" description="Carboxylesterase type B" evidence="5">
    <location>
        <begin position="3"/>
        <end position="521"/>
    </location>
</feature>
<evidence type="ECO:0000256" key="2">
    <source>
        <dbReference type="ARBA" id="ARBA00022487"/>
    </source>
</evidence>
<dbReference type="HOGENOM" id="CLU_006586_13_2_1"/>
<dbReference type="SUPFAM" id="SSF53474">
    <property type="entry name" value="alpha/beta-Hydrolases"/>
    <property type="match status" value="1"/>
</dbReference>
<dbReference type="PANTHER" id="PTHR43142">
    <property type="entry name" value="CARBOXYLIC ESTER HYDROLASE"/>
    <property type="match status" value="1"/>
</dbReference>
<comment type="similarity">
    <text evidence="1">Belongs to the type-B carboxylesterase/lipase family.</text>
</comment>
<evidence type="ECO:0000313" key="6">
    <source>
        <dbReference type="EMBL" id="ACI42852.1"/>
    </source>
</evidence>
<dbReference type="GO" id="GO:0052689">
    <property type="term" value="F:carboxylic ester hydrolase activity"/>
    <property type="evidence" value="ECO:0007669"/>
    <property type="project" value="UniProtKB-KW"/>
</dbReference>
<name>B7SW88_TRICA</name>
<dbReference type="PANTHER" id="PTHR43142:SF1">
    <property type="entry name" value="CARBOXYLIC ESTER HYDROLASE"/>
    <property type="match status" value="1"/>
</dbReference>
<sequence>MGQPVVKISTGKLCGKVGKNFNNEAFFCFHGIPYAKPPIGPLRFKAPQPAEPWSGIRDATQDGTPCISRHPVLKSLIGSEDCLTLNVYTRDLPKEGSNFLKPVMVWIHGGGFTSGSGSSEIYGPEFLMTEDIVLVSINYRIGIIGFLSLEDPDLGVPGNAGLKDMVMALKWVQENVIHFCGDPNNVTIFGESAGAAAAHYLILSPMARGLFHKSILQSGCALNLWAKSRRYTTELGQVLGLQTTDERKVLEVLQKMSVEEMYLAAEKVHDPFIASLVRPHGPVIEKEPEGWFLCEDPVDLLESGRYNHVPIMIGYTTREGILSEVLQRPKPFKPITDSELAVPNFLKLQRGSEISKLVAKNIKEFYYGNEEPTDKNKDKFYLLETDNFFLREIWRTVKYHNKTSSVPIYFYRMSIETDLNLFKNMFSITEPGVSHADDLGYLFTNLLTPDIEEGSDEDIAVKRFVKLWTSFAKNGDPNPTEKTPLINVTWKPVTQNEMNFLDIGTKLTTGVDPDSNRMAFWQRILKINPNNKL</sequence>
<keyword evidence="2" id="KW-0719">Serine esterase</keyword>
<dbReference type="SMR" id="B7SW88"/>
<dbReference type="PROSITE" id="PS00941">
    <property type="entry name" value="CARBOXYLESTERASE_B_2"/>
    <property type="match status" value="1"/>
</dbReference>
<reference evidence="6" key="1">
    <citation type="journal article" date="2011" name="Insect Biochem. Mol. Biol.">
        <title>Two single mutations commonly cause qualitative change of nonspecific carboxylesterases in insects.</title>
        <authorList>
            <person name="Cui F."/>
            <person name="Lin Z."/>
            <person name="Wang H."/>
            <person name="Liu S."/>
            <person name="Chang H."/>
            <person name="Reeck G."/>
            <person name="Qiao C."/>
            <person name="Raymond M."/>
            <person name="Kang L."/>
        </authorList>
    </citation>
    <scope>NUCLEOTIDE SEQUENCE</scope>
</reference>
<organism evidence="6">
    <name type="scientific">Tribolium castaneum</name>
    <name type="common">Red flour beetle</name>
    <dbReference type="NCBI Taxonomy" id="7070"/>
    <lineage>
        <taxon>Eukaryota</taxon>
        <taxon>Metazoa</taxon>
        <taxon>Ecdysozoa</taxon>
        <taxon>Arthropoda</taxon>
        <taxon>Hexapoda</taxon>
        <taxon>Insecta</taxon>
        <taxon>Pterygota</taxon>
        <taxon>Neoptera</taxon>
        <taxon>Endopterygota</taxon>
        <taxon>Coleoptera</taxon>
        <taxon>Polyphaga</taxon>
        <taxon>Cucujiformia</taxon>
        <taxon>Tenebrionidae</taxon>
        <taxon>Tenebrionidae incertae sedis</taxon>
        <taxon>Tribolium</taxon>
    </lineage>
</organism>
<proteinExistence type="evidence at transcript level"/>
<evidence type="ECO:0000259" key="5">
    <source>
        <dbReference type="Pfam" id="PF00135"/>
    </source>
</evidence>
<dbReference type="Gene3D" id="3.40.50.1820">
    <property type="entry name" value="alpha/beta hydrolase"/>
    <property type="match status" value="1"/>
</dbReference>
<accession>B7SW88</accession>
<keyword evidence="3" id="KW-0378">Hydrolase</keyword>
<dbReference type="AlphaFoldDB" id="B7SW88"/>